<name>A0A263BRE9_9BACI</name>
<organism evidence="2 3">
    <name type="scientific">Lottiidibacillus patelloidae</name>
    <dbReference type="NCBI Taxonomy" id="2670334"/>
    <lineage>
        <taxon>Bacteria</taxon>
        <taxon>Bacillati</taxon>
        <taxon>Bacillota</taxon>
        <taxon>Bacilli</taxon>
        <taxon>Bacillales</taxon>
        <taxon>Bacillaceae</taxon>
        <taxon>Lottiidibacillus</taxon>
    </lineage>
</organism>
<keyword evidence="3" id="KW-1185">Reference proteome</keyword>
<reference evidence="2 3" key="2">
    <citation type="submission" date="2017-09" db="EMBL/GenBank/DDBJ databases">
        <title>Bacillus patelloidae sp. nov., isolated from the intestinal tract of a marine limpet.</title>
        <authorList>
            <person name="Liu R."/>
            <person name="Dong C."/>
            <person name="Shao Z."/>
        </authorList>
    </citation>
    <scope>NUCLEOTIDE SEQUENCE [LARGE SCALE GENOMIC DNA]</scope>
    <source>
        <strain evidence="2 3">SA5d-4</strain>
    </source>
</reference>
<sequence>MSLKENKQQEENIKKVLQAQSNISPANDTEFSMEESVQEALVKSRNEEINKNQPTYELNKAF</sequence>
<proteinExistence type="predicted"/>
<dbReference type="RefSeq" id="WP_094926071.1">
    <property type="nucleotide sequence ID" value="NZ_NPIA01000008.1"/>
</dbReference>
<gene>
    <name evidence="2" type="ORF">CIB95_13685</name>
</gene>
<dbReference type="Proteomes" id="UP000217083">
    <property type="component" value="Unassembled WGS sequence"/>
</dbReference>
<reference evidence="3" key="1">
    <citation type="submission" date="2017-08" db="EMBL/GenBank/DDBJ databases">
        <authorList>
            <person name="Huang Z."/>
        </authorList>
    </citation>
    <scope>NUCLEOTIDE SEQUENCE [LARGE SCALE GENOMIC DNA]</scope>
    <source>
        <strain evidence="3">SA5d-4</strain>
    </source>
</reference>
<comment type="caution">
    <text evidence="2">The sequence shown here is derived from an EMBL/GenBank/DDBJ whole genome shotgun (WGS) entry which is preliminary data.</text>
</comment>
<dbReference type="EMBL" id="NPIA01000008">
    <property type="protein sequence ID" value="OZM56152.1"/>
    <property type="molecule type" value="Genomic_DNA"/>
</dbReference>
<evidence type="ECO:0000256" key="1">
    <source>
        <dbReference type="SAM" id="MobiDB-lite"/>
    </source>
</evidence>
<accession>A0A263BRE9</accession>
<feature type="compositionally biased region" description="Basic and acidic residues" evidence="1">
    <location>
        <begin position="1"/>
        <end position="14"/>
    </location>
</feature>
<evidence type="ECO:0000313" key="2">
    <source>
        <dbReference type="EMBL" id="OZM56152.1"/>
    </source>
</evidence>
<feature type="region of interest" description="Disordered" evidence="1">
    <location>
        <begin position="1"/>
        <end position="36"/>
    </location>
</feature>
<evidence type="ECO:0000313" key="3">
    <source>
        <dbReference type="Proteomes" id="UP000217083"/>
    </source>
</evidence>
<protein>
    <submittedName>
        <fullName evidence="2">Uncharacterized protein</fullName>
    </submittedName>
</protein>
<feature type="compositionally biased region" description="Polar residues" evidence="1">
    <location>
        <begin position="18"/>
        <end position="30"/>
    </location>
</feature>
<dbReference type="AlphaFoldDB" id="A0A263BRE9"/>